<evidence type="ECO:0000313" key="2">
    <source>
        <dbReference type="Proteomes" id="UP000283509"/>
    </source>
</evidence>
<dbReference type="STRING" id="6689.A0A3R7PVZ3"/>
<dbReference type="FunFam" id="3.40.720.10:FF:000017">
    <property type="entry name" value="Predicted protein"/>
    <property type="match status" value="1"/>
</dbReference>
<reference evidence="1 2" key="1">
    <citation type="submission" date="2018-04" db="EMBL/GenBank/DDBJ databases">
        <authorList>
            <person name="Zhang X."/>
            <person name="Yuan J."/>
            <person name="Li F."/>
            <person name="Xiang J."/>
        </authorList>
    </citation>
    <scope>NUCLEOTIDE SEQUENCE [LARGE SCALE GENOMIC DNA]</scope>
    <source>
        <tissue evidence="1">Muscle</tissue>
    </source>
</reference>
<dbReference type="PANTHER" id="PTHR10974:SF1">
    <property type="entry name" value="FI08016P-RELATED"/>
    <property type="match status" value="1"/>
</dbReference>
<evidence type="ECO:0008006" key="3">
    <source>
        <dbReference type="Google" id="ProtNLM"/>
    </source>
</evidence>
<comment type="caution">
    <text evidence="1">The sequence shown here is derived from an EMBL/GenBank/DDBJ whole genome shotgun (WGS) entry which is preliminary data.</text>
</comment>
<dbReference type="OrthoDB" id="6378171at2759"/>
<dbReference type="PANTHER" id="PTHR10974">
    <property type="entry name" value="FI08016P-RELATED"/>
    <property type="match status" value="1"/>
</dbReference>
<organism evidence="1 2">
    <name type="scientific">Penaeus vannamei</name>
    <name type="common">Whiteleg shrimp</name>
    <name type="synonym">Litopenaeus vannamei</name>
    <dbReference type="NCBI Taxonomy" id="6689"/>
    <lineage>
        <taxon>Eukaryota</taxon>
        <taxon>Metazoa</taxon>
        <taxon>Ecdysozoa</taxon>
        <taxon>Arthropoda</taxon>
        <taxon>Crustacea</taxon>
        <taxon>Multicrustacea</taxon>
        <taxon>Malacostraca</taxon>
        <taxon>Eumalacostraca</taxon>
        <taxon>Eucarida</taxon>
        <taxon>Decapoda</taxon>
        <taxon>Dendrobranchiata</taxon>
        <taxon>Penaeoidea</taxon>
        <taxon>Penaeidae</taxon>
        <taxon>Penaeus</taxon>
    </lineage>
</organism>
<dbReference type="CDD" id="cd16021">
    <property type="entry name" value="ALP_like"/>
    <property type="match status" value="1"/>
</dbReference>
<dbReference type="GO" id="GO:0005615">
    <property type="term" value="C:extracellular space"/>
    <property type="evidence" value="ECO:0007669"/>
    <property type="project" value="TreeGrafter"/>
</dbReference>
<dbReference type="InterPro" id="IPR004245">
    <property type="entry name" value="DUF229"/>
</dbReference>
<keyword evidence="2" id="KW-1185">Reference proteome</keyword>
<name>A0A3R7PVZ3_PENVA</name>
<dbReference type="EMBL" id="QCYY01001339">
    <property type="protein sequence ID" value="ROT78759.1"/>
    <property type="molecule type" value="Genomic_DNA"/>
</dbReference>
<dbReference type="Pfam" id="PF02995">
    <property type="entry name" value="DUF229"/>
    <property type="match status" value="1"/>
</dbReference>
<accession>A0A3R7PVZ3</accession>
<dbReference type="InterPro" id="IPR017850">
    <property type="entry name" value="Alkaline_phosphatase_core_sf"/>
</dbReference>
<sequence length="660" mass="75119">MVKLALGNMTKVKGRRMILLMVLLAGIAFTLHQGILSRSSTEPCGLACLRHDTRPFILTTPGCSIPDFDPLHPSVAKFRVTQPKEYNCSQHRPLTEVRGLSLLLHRDRAEEYGVAKDELSCVYQGIVRVEQDAENFTMDCDKLYKLKKKVALNGASTAINEDGVIVTCYGRIYKVYQTVHYFLQPRRSKEKRERFQKEHGGQRRAMLSVLIMGIDSVSRANMRRNMPKTFYFLKDELGALDFQAFNKVADNTNPNMAASLMGLTEKELTETCQPKRTKFDDCPLIWKNFSDAGYITVYGEDDPYSGSFHYNRYGFVKEPTDYYNRPYMLVSHSYTKHNAGLSGSFVLCLGGEKSISVIHDYSLAIANTFRDTPYISYYWNTGITHDEVEWASATDLPSLEYLRKLNESGVLDHTILFFISDHGIRFGDIRLTYAGLLEERLPYFFVLFPPWFKEKYPEAWKNLNTNTQRLVSNFDFFATLTDILTGSYGGSSRTTRHGQSLFQEIPINRTCEDATIPDHYCSCEHSSQVEPDDPRLHDAAEYVVDQLNFGMTAFPECMKLHAVQVVRGQIGTSHKGTLKNMLTISVVFMTMPGEGMLEATVRKQEDNFELTADVSRINMYGNQSHCITDPFYARYCFCQDLLTTLYSNTSSEAPMNMTGT</sequence>
<dbReference type="Gene3D" id="3.40.720.10">
    <property type="entry name" value="Alkaline Phosphatase, subunit A"/>
    <property type="match status" value="1"/>
</dbReference>
<proteinExistence type="predicted"/>
<evidence type="ECO:0000313" key="1">
    <source>
        <dbReference type="EMBL" id="ROT78759.1"/>
    </source>
</evidence>
<gene>
    <name evidence="1" type="ORF">C7M84_002525</name>
</gene>
<dbReference type="AlphaFoldDB" id="A0A3R7PVZ3"/>
<dbReference type="Proteomes" id="UP000283509">
    <property type="component" value="Unassembled WGS sequence"/>
</dbReference>
<reference evidence="1 2" key="2">
    <citation type="submission" date="2019-01" db="EMBL/GenBank/DDBJ databases">
        <title>The decoding of complex shrimp genome reveals the adaptation for benthos swimmer, frequently molting mechanism and breeding impact on genome.</title>
        <authorList>
            <person name="Sun Y."/>
            <person name="Gao Y."/>
            <person name="Yu Y."/>
        </authorList>
    </citation>
    <scope>NUCLEOTIDE SEQUENCE [LARGE SCALE GENOMIC DNA]</scope>
    <source>
        <tissue evidence="1">Muscle</tissue>
    </source>
</reference>
<dbReference type="SUPFAM" id="SSF53649">
    <property type="entry name" value="Alkaline phosphatase-like"/>
    <property type="match status" value="1"/>
</dbReference>
<protein>
    <recommendedName>
        <fullName evidence="3">DUF229 domain containing protein</fullName>
    </recommendedName>
</protein>